<reference evidence="4" key="1">
    <citation type="submission" date="2020-09" db="EMBL/GenBank/DDBJ databases">
        <title>Bosea spartocytisi sp. nov. a root nodule endophyte of Spartocytisus supranubius in the high mountain ecosystem fo the Teide National Park (Canary Islands, Spain).</title>
        <authorList>
            <person name="Pulido-Suarez L."/>
            <person name="Peix A."/>
            <person name="Igual J.M."/>
            <person name="Socas-Perez N."/>
            <person name="Velazquez E."/>
            <person name="Flores-Felix J.D."/>
            <person name="Leon-Barrios M."/>
        </authorList>
    </citation>
    <scope>NUCLEOTIDE SEQUENCE</scope>
    <source>
        <strain evidence="4">SSUT16</strain>
    </source>
</reference>
<organism evidence="4 5">
    <name type="scientific">Bosea spartocytisi</name>
    <dbReference type="NCBI Taxonomy" id="2773451"/>
    <lineage>
        <taxon>Bacteria</taxon>
        <taxon>Pseudomonadati</taxon>
        <taxon>Pseudomonadota</taxon>
        <taxon>Alphaproteobacteria</taxon>
        <taxon>Hyphomicrobiales</taxon>
        <taxon>Boseaceae</taxon>
        <taxon>Bosea</taxon>
    </lineage>
</organism>
<keyword evidence="2" id="KW-0012">Acyltransferase</keyword>
<gene>
    <name evidence="4" type="ORF">IED13_27580</name>
</gene>
<dbReference type="PROSITE" id="PS51186">
    <property type="entry name" value="GNAT"/>
    <property type="match status" value="1"/>
</dbReference>
<dbReference type="CDD" id="cd04301">
    <property type="entry name" value="NAT_SF"/>
    <property type="match status" value="1"/>
</dbReference>
<comment type="caution">
    <text evidence="4">The sequence shown here is derived from an EMBL/GenBank/DDBJ whole genome shotgun (WGS) entry which is preliminary data.</text>
</comment>
<dbReference type="InterPro" id="IPR000182">
    <property type="entry name" value="GNAT_dom"/>
</dbReference>
<keyword evidence="5" id="KW-1185">Reference proteome</keyword>
<evidence type="ECO:0000256" key="1">
    <source>
        <dbReference type="ARBA" id="ARBA00022679"/>
    </source>
</evidence>
<dbReference type="EMBL" id="JACXWY010000040">
    <property type="protein sequence ID" value="MBD3849478.1"/>
    <property type="molecule type" value="Genomic_DNA"/>
</dbReference>
<evidence type="ECO:0000313" key="4">
    <source>
        <dbReference type="EMBL" id="MBD3849478.1"/>
    </source>
</evidence>
<dbReference type="PANTHER" id="PTHR43877:SF1">
    <property type="entry name" value="ACETYLTRANSFERASE"/>
    <property type="match status" value="1"/>
</dbReference>
<evidence type="ECO:0000256" key="2">
    <source>
        <dbReference type="ARBA" id="ARBA00023315"/>
    </source>
</evidence>
<name>A0A927I3J8_9HYPH</name>
<dbReference type="Pfam" id="PF13673">
    <property type="entry name" value="Acetyltransf_10"/>
    <property type="match status" value="1"/>
</dbReference>
<dbReference type="Gene3D" id="3.40.630.30">
    <property type="match status" value="1"/>
</dbReference>
<dbReference type="GO" id="GO:0016747">
    <property type="term" value="F:acyltransferase activity, transferring groups other than amino-acyl groups"/>
    <property type="evidence" value="ECO:0007669"/>
    <property type="project" value="InterPro"/>
</dbReference>
<keyword evidence="1" id="KW-0808">Transferase</keyword>
<dbReference type="InterPro" id="IPR016181">
    <property type="entry name" value="Acyl_CoA_acyltransferase"/>
</dbReference>
<feature type="domain" description="N-acetyltransferase" evidence="3">
    <location>
        <begin position="3"/>
        <end position="150"/>
    </location>
</feature>
<dbReference type="SUPFAM" id="SSF55729">
    <property type="entry name" value="Acyl-CoA N-acyltransferases (Nat)"/>
    <property type="match status" value="1"/>
</dbReference>
<protein>
    <submittedName>
        <fullName evidence="4">GNAT family N-acetyltransferase</fullName>
    </submittedName>
</protein>
<evidence type="ECO:0000259" key="3">
    <source>
        <dbReference type="PROSITE" id="PS51186"/>
    </source>
</evidence>
<dbReference type="InterPro" id="IPR050832">
    <property type="entry name" value="Bact_Acetyltransf"/>
</dbReference>
<dbReference type="RefSeq" id="WP_191126034.1">
    <property type="nucleotide sequence ID" value="NZ_JACXWY010000040.1"/>
</dbReference>
<accession>A0A927I3J8</accession>
<evidence type="ECO:0000313" key="5">
    <source>
        <dbReference type="Proteomes" id="UP000619295"/>
    </source>
</evidence>
<dbReference type="Proteomes" id="UP000619295">
    <property type="component" value="Unassembled WGS sequence"/>
</dbReference>
<dbReference type="AlphaFoldDB" id="A0A927I3J8"/>
<sequence>MTCTIRRAISEDAEEVSSIIVAALRKTNAKDYSEAVIQRVEQSFTPEAVREMMNHRVMFVATQDERIIGTASLDGCVVRTVFVEPGFQGQEIGRRLIAEVEREALARGIALLAVPSSITAEPFYAKLGFRAVRDSYHGEERTIVMERALSTES</sequence>
<proteinExistence type="predicted"/>
<dbReference type="PANTHER" id="PTHR43877">
    <property type="entry name" value="AMINOALKYLPHOSPHONATE N-ACETYLTRANSFERASE-RELATED-RELATED"/>
    <property type="match status" value="1"/>
</dbReference>